<evidence type="ECO:0000313" key="3">
    <source>
        <dbReference type="EMBL" id="MCJ0762217.1"/>
    </source>
</evidence>
<gene>
    <name evidence="3" type="ORF">MMF98_03230</name>
</gene>
<sequence length="248" mass="26698">MTTKPMPAETATRPHAPRLRHTDRPRRGQRYPTFMRWVRKSHGWIGLWGAALGLLFGFSGIWLNHRAVLKLPPFSQQRINGQIELPGPAPASAAEMQAWLQAALGLAGPANAVRIEPARPVAWADKAASPAADTPAHAHDAPLMQPEHWVFSFGGPQALVQADYWRGNHSVGVTTTRSGLVGTLTNMHKGTGMPLAWILLVDTLAGSLILLSVSGVLLWMQTNPRRMAGAAIAGTSLALTLGLALARF</sequence>
<reference evidence="3" key="1">
    <citation type="submission" date="2022-03" db="EMBL/GenBank/DDBJ databases">
        <authorList>
            <person name="Woo C.Y."/>
        </authorList>
    </citation>
    <scope>NUCLEOTIDE SEQUENCE</scope>
    <source>
        <strain evidence="3">CYS-02</strain>
    </source>
</reference>
<evidence type="ECO:0000256" key="1">
    <source>
        <dbReference type="SAM" id="MobiDB-lite"/>
    </source>
</evidence>
<organism evidence="3 4">
    <name type="scientific">Variovorax terrae</name>
    <dbReference type="NCBI Taxonomy" id="2923278"/>
    <lineage>
        <taxon>Bacteria</taxon>
        <taxon>Pseudomonadati</taxon>
        <taxon>Pseudomonadota</taxon>
        <taxon>Betaproteobacteria</taxon>
        <taxon>Burkholderiales</taxon>
        <taxon>Comamonadaceae</taxon>
        <taxon>Variovorax</taxon>
    </lineage>
</organism>
<dbReference type="AlphaFoldDB" id="A0A9X2ANA7"/>
<dbReference type="Proteomes" id="UP001139447">
    <property type="component" value="Unassembled WGS sequence"/>
</dbReference>
<feature type="transmembrane region" description="Helical" evidence="2">
    <location>
        <begin position="44"/>
        <end position="63"/>
    </location>
</feature>
<dbReference type="PANTHER" id="PTHR40115:SF1">
    <property type="entry name" value="INNER MEMBRANE PROTEIN WITH PEPSY TM HELIX"/>
    <property type="match status" value="1"/>
</dbReference>
<keyword evidence="2" id="KW-1133">Transmembrane helix</keyword>
<proteinExistence type="predicted"/>
<feature type="region of interest" description="Disordered" evidence="1">
    <location>
        <begin position="1"/>
        <end position="26"/>
    </location>
</feature>
<keyword evidence="2" id="KW-0472">Membrane</keyword>
<keyword evidence="4" id="KW-1185">Reference proteome</keyword>
<feature type="transmembrane region" description="Helical" evidence="2">
    <location>
        <begin position="226"/>
        <end position="246"/>
    </location>
</feature>
<keyword evidence="2" id="KW-0812">Transmembrane</keyword>
<dbReference type="EMBL" id="JALGBI010000001">
    <property type="protein sequence ID" value="MCJ0762217.1"/>
    <property type="molecule type" value="Genomic_DNA"/>
</dbReference>
<protein>
    <submittedName>
        <fullName evidence="3">PepSY-associated TM helix domain-containing protein</fullName>
    </submittedName>
</protein>
<dbReference type="PANTHER" id="PTHR40115">
    <property type="entry name" value="INNER MEMBRANE PROTEIN WITH PEPSY TM HELIX"/>
    <property type="match status" value="1"/>
</dbReference>
<comment type="caution">
    <text evidence="3">The sequence shown here is derived from an EMBL/GenBank/DDBJ whole genome shotgun (WGS) entry which is preliminary data.</text>
</comment>
<evidence type="ECO:0000313" key="4">
    <source>
        <dbReference type="Proteomes" id="UP001139447"/>
    </source>
</evidence>
<accession>A0A9X2ANA7</accession>
<feature type="transmembrane region" description="Helical" evidence="2">
    <location>
        <begin position="195"/>
        <end position="220"/>
    </location>
</feature>
<dbReference type="InterPro" id="IPR032307">
    <property type="entry name" value="PepSY_TM-like_2"/>
</dbReference>
<evidence type="ECO:0000256" key="2">
    <source>
        <dbReference type="SAM" id="Phobius"/>
    </source>
</evidence>
<name>A0A9X2ANA7_9BURK</name>
<dbReference type="Pfam" id="PF16357">
    <property type="entry name" value="PepSY_TM_like_2"/>
    <property type="match status" value="1"/>
</dbReference>